<gene>
    <name evidence="6" type="ORF">PMAYCL1PPCAC_32948</name>
</gene>
<evidence type="ECO:0000259" key="5">
    <source>
        <dbReference type="PROSITE" id="PS50929"/>
    </source>
</evidence>
<evidence type="ECO:0000256" key="4">
    <source>
        <dbReference type="ARBA" id="ARBA00023136"/>
    </source>
</evidence>
<dbReference type="CDD" id="cd18577">
    <property type="entry name" value="ABC_6TM_Pgp_ABCB1_D1_like"/>
    <property type="match status" value="1"/>
</dbReference>
<dbReference type="Pfam" id="PF00664">
    <property type="entry name" value="ABC_membrane"/>
    <property type="match status" value="1"/>
</dbReference>
<keyword evidence="4" id="KW-0472">Membrane</keyword>
<dbReference type="Proteomes" id="UP001328107">
    <property type="component" value="Unassembled WGS sequence"/>
</dbReference>
<dbReference type="AlphaFoldDB" id="A0AAN5DGC7"/>
<dbReference type="GO" id="GO:0005886">
    <property type="term" value="C:plasma membrane"/>
    <property type="evidence" value="ECO:0007669"/>
    <property type="project" value="TreeGrafter"/>
</dbReference>
<dbReference type="PANTHER" id="PTHR24222:SF76">
    <property type="entry name" value="MYCOBACTIN IMPORT ATP-BINDING_PERMEASE PROTEIN IRTB"/>
    <property type="match status" value="1"/>
</dbReference>
<dbReference type="GO" id="GO:0016887">
    <property type="term" value="F:ATP hydrolysis activity"/>
    <property type="evidence" value="ECO:0007669"/>
    <property type="project" value="InterPro"/>
</dbReference>
<evidence type="ECO:0000256" key="1">
    <source>
        <dbReference type="ARBA" id="ARBA00004141"/>
    </source>
</evidence>
<evidence type="ECO:0000256" key="2">
    <source>
        <dbReference type="ARBA" id="ARBA00022692"/>
    </source>
</evidence>
<feature type="domain" description="ABC transmembrane type-1" evidence="5">
    <location>
        <begin position="1"/>
        <end position="275"/>
    </location>
</feature>
<feature type="non-terminal residue" evidence="6">
    <location>
        <position position="1"/>
    </location>
</feature>
<reference evidence="7" key="1">
    <citation type="submission" date="2022-10" db="EMBL/GenBank/DDBJ databases">
        <title>Genome assembly of Pristionchus species.</title>
        <authorList>
            <person name="Yoshida K."/>
            <person name="Sommer R.J."/>
        </authorList>
    </citation>
    <scope>NUCLEOTIDE SEQUENCE [LARGE SCALE GENOMIC DNA]</scope>
    <source>
        <strain evidence="7">RS5460</strain>
    </source>
</reference>
<evidence type="ECO:0000313" key="6">
    <source>
        <dbReference type="EMBL" id="GMR62753.1"/>
    </source>
</evidence>
<dbReference type="InterPro" id="IPR027417">
    <property type="entry name" value="P-loop_NTPase"/>
</dbReference>
<dbReference type="Gene3D" id="1.20.1560.10">
    <property type="entry name" value="ABC transporter type 1, transmembrane domain"/>
    <property type="match status" value="1"/>
</dbReference>
<organism evidence="6 7">
    <name type="scientific">Pristionchus mayeri</name>
    <dbReference type="NCBI Taxonomy" id="1317129"/>
    <lineage>
        <taxon>Eukaryota</taxon>
        <taxon>Metazoa</taxon>
        <taxon>Ecdysozoa</taxon>
        <taxon>Nematoda</taxon>
        <taxon>Chromadorea</taxon>
        <taxon>Rhabditida</taxon>
        <taxon>Rhabditina</taxon>
        <taxon>Diplogasteromorpha</taxon>
        <taxon>Diplogasteroidea</taxon>
        <taxon>Neodiplogasteridae</taxon>
        <taxon>Pristionchus</taxon>
    </lineage>
</organism>
<proteinExistence type="predicted"/>
<keyword evidence="3" id="KW-1133">Transmembrane helix</keyword>
<evidence type="ECO:0000256" key="3">
    <source>
        <dbReference type="ARBA" id="ARBA00022989"/>
    </source>
</evidence>
<dbReference type="GO" id="GO:0005524">
    <property type="term" value="F:ATP binding"/>
    <property type="evidence" value="ECO:0007669"/>
    <property type="project" value="InterPro"/>
</dbReference>
<dbReference type="Pfam" id="PF00005">
    <property type="entry name" value="ABC_tran"/>
    <property type="match status" value="1"/>
</dbReference>
<sequence>AYIYVIGRLATVYIEEKSPVGNELFLWRVWKLASLYCASSVICFVLEFIQHYLLTWTSEKIATKCRSRFVGAILARDSTKFGTSSGELSSQLNSHVDRMREGLGERIGRFAKSISSFVSCCAFSFVIDWQTALFLFWCGPIYVLSAALIPKLSNNATKRTLKVSEEANGISEECILNVKTVASCNGQQQMIEKYARTLDSGVSAAVKAALASGFLDATTNLLYFSFNSFGIWFATISYHEGRVLVAGDVFAVVHLALAGAKDFSRLGPSLVAMMKARIAAAKIYETIDAAKDDSIERYATLLDPTRADLHVELRKICFSFPSRSLPVLDGISFSLLPGKSIGLVGKSGCGKSTIIQLLTRFLEADMGEILVDGIPLCKYDKKKWREMIGVVSQ</sequence>
<name>A0AAN5DGC7_9BILA</name>
<accession>A0AAN5DGC7</accession>
<dbReference type="InterPro" id="IPR039421">
    <property type="entry name" value="Type_1_exporter"/>
</dbReference>
<comment type="subcellular location">
    <subcellularLocation>
        <location evidence="1">Membrane</location>
        <topology evidence="1">Multi-pass membrane protein</topology>
    </subcellularLocation>
</comment>
<protein>
    <recommendedName>
        <fullName evidence="5">ABC transmembrane type-1 domain-containing protein</fullName>
    </recommendedName>
</protein>
<feature type="non-terminal residue" evidence="6">
    <location>
        <position position="393"/>
    </location>
</feature>
<keyword evidence="2" id="KW-0812">Transmembrane</keyword>
<dbReference type="PANTHER" id="PTHR24222">
    <property type="entry name" value="ABC TRANSPORTER B FAMILY"/>
    <property type="match status" value="1"/>
</dbReference>
<dbReference type="InterPro" id="IPR036640">
    <property type="entry name" value="ABC1_TM_sf"/>
</dbReference>
<dbReference type="SUPFAM" id="SSF52540">
    <property type="entry name" value="P-loop containing nucleoside triphosphate hydrolases"/>
    <property type="match status" value="1"/>
</dbReference>
<dbReference type="InterPro" id="IPR003439">
    <property type="entry name" value="ABC_transporter-like_ATP-bd"/>
</dbReference>
<dbReference type="PROSITE" id="PS50929">
    <property type="entry name" value="ABC_TM1F"/>
    <property type="match status" value="1"/>
</dbReference>
<dbReference type="InterPro" id="IPR011527">
    <property type="entry name" value="ABC1_TM_dom"/>
</dbReference>
<dbReference type="GO" id="GO:0140359">
    <property type="term" value="F:ABC-type transporter activity"/>
    <property type="evidence" value="ECO:0007669"/>
    <property type="project" value="InterPro"/>
</dbReference>
<dbReference type="EMBL" id="BTRK01000006">
    <property type="protein sequence ID" value="GMR62753.1"/>
    <property type="molecule type" value="Genomic_DNA"/>
</dbReference>
<dbReference type="SUPFAM" id="SSF90123">
    <property type="entry name" value="ABC transporter transmembrane region"/>
    <property type="match status" value="1"/>
</dbReference>
<evidence type="ECO:0000313" key="7">
    <source>
        <dbReference type="Proteomes" id="UP001328107"/>
    </source>
</evidence>
<comment type="caution">
    <text evidence="6">The sequence shown here is derived from an EMBL/GenBank/DDBJ whole genome shotgun (WGS) entry which is preliminary data.</text>
</comment>
<keyword evidence="7" id="KW-1185">Reference proteome</keyword>
<dbReference type="Gene3D" id="3.40.50.300">
    <property type="entry name" value="P-loop containing nucleotide triphosphate hydrolases"/>
    <property type="match status" value="1"/>
</dbReference>